<evidence type="ECO:0000313" key="2">
    <source>
        <dbReference type="Proteomes" id="UP000038010"/>
    </source>
</evidence>
<proteinExistence type="predicted"/>
<name>A0A0N1HW51_9EURO</name>
<dbReference type="Proteomes" id="UP000038010">
    <property type="component" value="Unassembled WGS sequence"/>
</dbReference>
<accession>A0A0N1HW51</accession>
<dbReference type="VEuPathDB" id="FungiDB:AB675_8462"/>
<keyword evidence="2" id="KW-1185">Reference proteome</keyword>
<dbReference type="Gene3D" id="2.120.10.70">
    <property type="entry name" value="Fucose-specific lectin"/>
    <property type="match status" value="1"/>
</dbReference>
<organism evidence="1 2">
    <name type="scientific">Cyphellophora attinorum</name>
    <dbReference type="NCBI Taxonomy" id="1664694"/>
    <lineage>
        <taxon>Eukaryota</taxon>
        <taxon>Fungi</taxon>
        <taxon>Dikarya</taxon>
        <taxon>Ascomycota</taxon>
        <taxon>Pezizomycotina</taxon>
        <taxon>Eurotiomycetes</taxon>
        <taxon>Chaetothyriomycetidae</taxon>
        <taxon>Chaetothyriales</taxon>
        <taxon>Cyphellophoraceae</taxon>
        <taxon>Cyphellophora</taxon>
    </lineage>
</organism>
<protein>
    <submittedName>
        <fullName evidence="1">Uncharacterized protein</fullName>
    </submittedName>
</protein>
<dbReference type="SUPFAM" id="SSF89372">
    <property type="entry name" value="Fucose-specific lectin"/>
    <property type="match status" value="1"/>
</dbReference>
<dbReference type="RefSeq" id="XP_018004263.1">
    <property type="nucleotide sequence ID" value="XM_018148910.1"/>
</dbReference>
<dbReference type="EMBL" id="LFJN01000003">
    <property type="protein sequence ID" value="KPI44300.1"/>
    <property type="molecule type" value="Genomic_DNA"/>
</dbReference>
<gene>
    <name evidence="1" type="ORF">AB675_8462</name>
</gene>
<dbReference type="GeneID" id="28740789"/>
<evidence type="ECO:0000313" key="1">
    <source>
        <dbReference type="EMBL" id="KPI44300.1"/>
    </source>
</evidence>
<dbReference type="AlphaFoldDB" id="A0A0N1HW51"/>
<dbReference type="OrthoDB" id="5417867at2759"/>
<sequence length="725" mass="78364">MTTLVEFATPFLGLDRSRKARPGAKDSKGSGGPNDKWFMDCYSHSNLSTIGVYITHKPISPNPASSYTDTSAHVGNNWTSSWPGLLQQGWGAVFIYAGYTTKTIVINAVVFLDNEGGRLALDTDLLKYYTALYDELRKPGPKECQPVRPGVYAWGANSCELLRLHPDLFVWWLDHRLDEVAVRKNDNELYPIPKETADFLYLEPAKFPIRSASFRTQSGEVIGLLPIGIQGLLNYGKDTLAAKKLKDWIDAGSNPKAKPKYNNLPNLPRRGITSNFLPMTPWDLDMSLVRDPRYPQASPRLFVDPVSGAFGRGSYVKLEKRMSVEVLGTGLATAIQGVHLEAEAPLISLDGRTIVSIGNSGSIVSSIRSNAGTWSPFADIVSITPKETPRRARALAGATLSDQSTHVFFVARDQTLHVVSRSSAVASWTGPTQLHDNRVHGFTTLVAVPAPGSGRTISLFHVSVEGLLSQSDFTPQSAPSVAPPAKFSYIEPTTAGNLLKKARVQTILGELCLGSALATIRPHPSTTLVFGVHRRTLLLTLFVHSVASNRWIAAIQLGTVPDHKVFAHSRLAASQPNPSNTLHVQIAAVTASGVPAIFNVVGTPSPRPNTMPTWGLAAQPGPMPAMQILPRVRPSNRVAPEPAGSVSVLQWSVNPFSDIHFGVDPTFDAKAAGKDASAERVVAMAGTGPDSAVGVLFRRISRPSEDWFRAPAWAASELSPTTVLH</sequence>
<comment type="caution">
    <text evidence="1">The sequence shown here is derived from an EMBL/GenBank/DDBJ whole genome shotgun (WGS) entry which is preliminary data.</text>
</comment>
<reference evidence="1 2" key="1">
    <citation type="submission" date="2015-06" db="EMBL/GenBank/DDBJ databases">
        <title>Draft genome of the ant-associated black yeast Phialophora attae CBS 131958.</title>
        <authorList>
            <person name="Moreno L.F."/>
            <person name="Stielow B.J."/>
            <person name="de Hoog S."/>
            <person name="Vicente V.A."/>
            <person name="Weiss V.A."/>
            <person name="de Vries M."/>
            <person name="Cruz L.M."/>
            <person name="Souza E.M."/>
        </authorList>
    </citation>
    <scope>NUCLEOTIDE SEQUENCE [LARGE SCALE GENOMIC DNA]</scope>
    <source>
        <strain evidence="1 2">CBS 131958</strain>
    </source>
</reference>